<evidence type="ECO:0000256" key="6">
    <source>
        <dbReference type="ARBA" id="ARBA00023136"/>
    </source>
</evidence>
<evidence type="ECO:0000313" key="10">
    <source>
        <dbReference type="EMBL" id="KAJ4828295.1"/>
    </source>
</evidence>
<feature type="non-terminal residue" evidence="10">
    <location>
        <position position="387"/>
    </location>
</feature>
<evidence type="ECO:0000256" key="3">
    <source>
        <dbReference type="ARBA" id="ARBA00022737"/>
    </source>
</evidence>
<dbReference type="EMBL" id="JAKUCV010006214">
    <property type="protein sequence ID" value="KAJ4828295.1"/>
    <property type="molecule type" value="Genomic_DNA"/>
</dbReference>
<dbReference type="InterPro" id="IPR026961">
    <property type="entry name" value="PGG_dom"/>
</dbReference>
<feature type="transmembrane region" description="Helical" evidence="8">
    <location>
        <begin position="366"/>
        <end position="386"/>
    </location>
</feature>
<evidence type="ECO:0000256" key="4">
    <source>
        <dbReference type="ARBA" id="ARBA00022989"/>
    </source>
</evidence>
<dbReference type="InterPro" id="IPR036770">
    <property type="entry name" value="Ankyrin_rpt-contain_sf"/>
</dbReference>
<feature type="transmembrane region" description="Helical" evidence="8">
    <location>
        <begin position="313"/>
        <end position="332"/>
    </location>
</feature>
<dbReference type="AlphaFoldDB" id="A0A9Q0FBA4"/>
<keyword evidence="5 7" id="KW-0040">ANK repeat</keyword>
<comment type="subcellular location">
    <subcellularLocation>
        <location evidence="1">Membrane</location>
        <topology evidence="1">Multi-pass membrane protein</topology>
    </subcellularLocation>
</comment>
<evidence type="ECO:0000259" key="9">
    <source>
        <dbReference type="Pfam" id="PF13962"/>
    </source>
</evidence>
<proteinExistence type="predicted"/>
<dbReference type="Pfam" id="PF12796">
    <property type="entry name" value="Ank_2"/>
    <property type="match status" value="1"/>
</dbReference>
<dbReference type="PROSITE" id="PS50088">
    <property type="entry name" value="ANK_REPEAT"/>
    <property type="match status" value="1"/>
</dbReference>
<feature type="repeat" description="ANK" evidence="7">
    <location>
        <begin position="47"/>
        <end position="69"/>
    </location>
</feature>
<dbReference type="PANTHER" id="PTHR24186:SF38">
    <property type="entry name" value="ANKYRIN REPEAT FAMILY PROTEIN"/>
    <property type="match status" value="1"/>
</dbReference>
<feature type="transmembrane region" description="Helical" evidence="8">
    <location>
        <begin position="339"/>
        <end position="360"/>
    </location>
</feature>
<keyword evidence="11" id="KW-1185">Reference proteome</keyword>
<dbReference type="Pfam" id="PF13962">
    <property type="entry name" value="PGG"/>
    <property type="match status" value="1"/>
</dbReference>
<dbReference type="SMART" id="SM00248">
    <property type="entry name" value="ANK"/>
    <property type="match status" value="3"/>
</dbReference>
<feature type="domain" description="PGG" evidence="9">
    <location>
        <begin position="255"/>
        <end position="353"/>
    </location>
</feature>
<dbReference type="PROSITE" id="PS50297">
    <property type="entry name" value="ANK_REP_REGION"/>
    <property type="match status" value="1"/>
</dbReference>
<keyword evidence="3" id="KW-0677">Repeat</keyword>
<evidence type="ECO:0000313" key="11">
    <source>
        <dbReference type="Proteomes" id="UP001141552"/>
    </source>
</evidence>
<dbReference type="GO" id="GO:0005886">
    <property type="term" value="C:plasma membrane"/>
    <property type="evidence" value="ECO:0007669"/>
    <property type="project" value="TreeGrafter"/>
</dbReference>
<feature type="non-terminal residue" evidence="10">
    <location>
        <position position="1"/>
    </location>
</feature>
<evidence type="ECO:0000256" key="1">
    <source>
        <dbReference type="ARBA" id="ARBA00004141"/>
    </source>
</evidence>
<dbReference type="Gene3D" id="1.25.40.20">
    <property type="entry name" value="Ankyrin repeat-containing domain"/>
    <property type="match status" value="1"/>
</dbReference>
<keyword evidence="6 8" id="KW-0472">Membrane</keyword>
<evidence type="ECO:0000256" key="8">
    <source>
        <dbReference type="SAM" id="Phobius"/>
    </source>
</evidence>
<sequence>TLVKILTVYPVLAQDIDTNGNTPLHYACATGRWEIHDLGSALQFSNNGYTPLHLAATNGHTIVLEEFMKMCPKALNCLTEDGESNTILHIAVSRGHYCLAECIIYWRIVDINHQNTQGQTPLDILNHTADCTEEITNLKDMLTLLGRTSDSGPSHSPTVESPREALQREFELQLGYGSSISQSSPKYEIDTNQLRERNASESFMGINPGEIPAQLGVDLEKTLMDSFKHGSQVHREELIEKTNCRKEKQDKIYTEALQNARNTITLVAVMIATVSFTTALNPPSGVYQDGLLRGKSPLARTTAFKIFSLSNDIAFFTSLCIVIVLSLMKLLVVAHKAMWVAVSFMATAYVAGKLVIVPHHHGQGNVWSFGAMVTIYVGTIGSVFVYI</sequence>
<dbReference type="PANTHER" id="PTHR24186">
    <property type="entry name" value="PROTEIN PHOSPHATASE 1 REGULATORY SUBUNIT"/>
    <property type="match status" value="1"/>
</dbReference>
<gene>
    <name evidence="10" type="ORF">Tsubulata_034966</name>
</gene>
<dbReference type="SUPFAM" id="SSF48403">
    <property type="entry name" value="Ankyrin repeat"/>
    <property type="match status" value="1"/>
</dbReference>
<dbReference type="Proteomes" id="UP001141552">
    <property type="component" value="Unassembled WGS sequence"/>
</dbReference>
<dbReference type="InterPro" id="IPR002110">
    <property type="entry name" value="Ankyrin_rpt"/>
</dbReference>
<organism evidence="10 11">
    <name type="scientific">Turnera subulata</name>
    <dbReference type="NCBI Taxonomy" id="218843"/>
    <lineage>
        <taxon>Eukaryota</taxon>
        <taxon>Viridiplantae</taxon>
        <taxon>Streptophyta</taxon>
        <taxon>Embryophyta</taxon>
        <taxon>Tracheophyta</taxon>
        <taxon>Spermatophyta</taxon>
        <taxon>Magnoliopsida</taxon>
        <taxon>eudicotyledons</taxon>
        <taxon>Gunneridae</taxon>
        <taxon>Pentapetalae</taxon>
        <taxon>rosids</taxon>
        <taxon>fabids</taxon>
        <taxon>Malpighiales</taxon>
        <taxon>Passifloraceae</taxon>
        <taxon>Turnera</taxon>
    </lineage>
</organism>
<evidence type="ECO:0000256" key="5">
    <source>
        <dbReference type="ARBA" id="ARBA00023043"/>
    </source>
</evidence>
<comment type="caution">
    <text evidence="10">The sequence shown here is derived from an EMBL/GenBank/DDBJ whole genome shotgun (WGS) entry which is preliminary data.</text>
</comment>
<name>A0A9Q0FBA4_9ROSI</name>
<keyword evidence="4 8" id="KW-1133">Transmembrane helix</keyword>
<reference evidence="10" key="2">
    <citation type="journal article" date="2023" name="Plants (Basel)">
        <title>Annotation of the Turnera subulata (Passifloraceae) Draft Genome Reveals the S-Locus Evolved after the Divergence of Turneroideae from Passifloroideae in a Stepwise Manner.</title>
        <authorList>
            <person name="Henning P.M."/>
            <person name="Roalson E.H."/>
            <person name="Mir W."/>
            <person name="McCubbin A.G."/>
            <person name="Shore J.S."/>
        </authorList>
    </citation>
    <scope>NUCLEOTIDE SEQUENCE</scope>
    <source>
        <strain evidence="10">F60SS</strain>
    </source>
</reference>
<keyword evidence="2 8" id="KW-0812">Transmembrane</keyword>
<protein>
    <recommendedName>
        <fullName evidence="9">PGG domain-containing protein</fullName>
    </recommendedName>
</protein>
<dbReference type="OrthoDB" id="20872at2759"/>
<reference evidence="10" key="1">
    <citation type="submission" date="2022-02" db="EMBL/GenBank/DDBJ databases">
        <authorList>
            <person name="Henning P.M."/>
            <person name="McCubbin A.G."/>
            <person name="Shore J.S."/>
        </authorList>
    </citation>
    <scope>NUCLEOTIDE SEQUENCE</scope>
    <source>
        <strain evidence="10">F60SS</strain>
        <tissue evidence="10">Leaves</tissue>
    </source>
</reference>
<accession>A0A9Q0FBA4</accession>
<evidence type="ECO:0000256" key="7">
    <source>
        <dbReference type="PROSITE-ProRule" id="PRU00023"/>
    </source>
</evidence>
<evidence type="ECO:0000256" key="2">
    <source>
        <dbReference type="ARBA" id="ARBA00022692"/>
    </source>
</evidence>